<gene>
    <name evidence="1" type="ORF">WJX72_005209</name>
</gene>
<dbReference type="GO" id="GO:0032259">
    <property type="term" value="P:methylation"/>
    <property type="evidence" value="ECO:0007669"/>
    <property type="project" value="InterPro"/>
</dbReference>
<organism evidence="1 2">
    <name type="scientific">[Myrmecia] bisecta</name>
    <dbReference type="NCBI Taxonomy" id="41462"/>
    <lineage>
        <taxon>Eukaryota</taxon>
        <taxon>Viridiplantae</taxon>
        <taxon>Chlorophyta</taxon>
        <taxon>core chlorophytes</taxon>
        <taxon>Trebouxiophyceae</taxon>
        <taxon>Trebouxiales</taxon>
        <taxon>Trebouxiaceae</taxon>
        <taxon>Myrmecia</taxon>
    </lineage>
</organism>
<comment type="caution">
    <text evidence="1">The sequence shown here is derived from an EMBL/GenBank/DDBJ whole genome shotgun (WGS) entry which is preliminary data.</text>
</comment>
<dbReference type="Proteomes" id="UP001489004">
    <property type="component" value="Unassembled WGS sequence"/>
</dbReference>
<name>A0AAW1QF26_9CHLO</name>
<dbReference type="InterPro" id="IPR029063">
    <property type="entry name" value="SAM-dependent_MTases_sf"/>
</dbReference>
<reference evidence="1 2" key="1">
    <citation type="journal article" date="2024" name="Nat. Commun.">
        <title>Phylogenomics reveals the evolutionary origins of lichenization in chlorophyte algae.</title>
        <authorList>
            <person name="Puginier C."/>
            <person name="Libourel C."/>
            <person name="Otte J."/>
            <person name="Skaloud P."/>
            <person name="Haon M."/>
            <person name="Grisel S."/>
            <person name="Petersen M."/>
            <person name="Berrin J.G."/>
            <person name="Delaux P.M."/>
            <person name="Dal Grande F."/>
            <person name="Keller J."/>
        </authorList>
    </citation>
    <scope>NUCLEOTIDE SEQUENCE [LARGE SCALE GENOMIC DNA]</scope>
    <source>
        <strain evidence="1 2">SAG 2043</strain>
    </source>
</reference>
<dbReference type="Gene3D" id="3.40.50.150">
    <property type="entry name" value="Vaccinia Virus protein VP39"/>
    <property type="match status" value="1"/>
</dbReference>
<proteinExistence type="predicted"/>
<dbReference type="PROSITE" id="PS00092">
    <property type="entry name" value="N6_MTASE"/>
    <property type="match status" value="1"/>
</dbReference>
<evidence type="ECO:0000313" key="2">
    <source>
        <dbReference type="Proteomes" id="UP001489004"/>
    </source>
</evidence>
<accession>A0AAW1QF26</accession>
<dbReference type="GO" id="GO:0003676">
    <property type="term" value="F:nucleic acid binding"/>
    <property type="evidence" value="ECO:0007669"/>
    <property type="project" value="InterPro"/>
</dbReference>
<dbReference type="SUPFAM" id="SSF53335">
    <property type="entry name" value="S-adenosyl-L-methionine-dependent methyltransferases"/>
    <property type="match status" value="1"/>
</dbReference>
<protein>
    <recommendedName>
        <fullName evidence="3">Methyltransferase small domain-containing protein</fullName>
    </recommendedName>
</protein>
<dbReference type="InterPro" id="IPR002052">
    <property type="entry name" value="DNA_methylase_N6_adenine_CS"/>
</dbReference>
<dbReference type="GO" id="GO:0008168">
    <property type="term" value="F:methyltransferase activity"/>
    <property type="evidence" value="ECO:0007669"/>
    <property type="project" value="InterPro"/>
</dbReference>
<evidence type="ECO:0008006" key="3">
    <source>
        <dbReference type="Google" id="ProtNLM"/>
    </source>
</evidence>
<evidence type="ECO:0000313" key="1">
    <source>
        <dbReference type="EMBL" id="KAK9820020.1"/>
    </source>
</evidence>
<dbReference type="EMBL" id="JALJOR010000003">
    <property type="protein sequence ID" value="KAK9820020.1"/>
    <property type="molecule type" value="Genomic_DNA"/>
</dbReference>
<dbReference type="AlphaFoldDB" id="A0AAW1QF26"/>
<keyword evidence="2" id="KW-1185">Reference proteome</keyword>
<sequence length="343" mass="37385">MVLQTSLGQCSSTVTVLQPLRRTRKLVGRTDLSRPVATCEAATQQRHTAEDLFICDEESTFYSDVLARCFARSTGGESVIEFGTGDGSPVLNWLAKSTFSGTINGYELNPTAASVATQKAKDSNLDHVYQVHNSCFFAGIAATPANYLIANPPYIPAPDNDLLMPELHGGTDGSNLTRDLMSLGFENCVLLVSAYGNPVETIRHAQKQGYKITDYMVTKLPFGYYSSEPKVMDWLHKMKAEGKAFFADDGYLLAGIHLRKDEPLVDDSCTTSNTLIPSTAPHVANATRPNNHGFRNSFANHGDVRKGRLVSRSRPRVYSGPAARVSDMPDLADELLSVLTSPC</sequence>